<keyword evidence="2" id="KW-1185">Reference proteome</keyword>
<feature type="non-terminal residue" evidence="1">
    <location>
        <position position="73"/>
    </location>
</feature>
<name>A0ABS9BMZ8_9BACT</name>
<dbReference type="Proteomes" id="UP001200145">
    <property type="component" value="Unassembled WGS sequence"/>
</dbReference>
<dbReference type="Gene3D" id="3.40.50.720">
    <property type="entry name" value="NAD(P)-binding Rossmann-like Domain"/>
    <property type="match status" value="1"/>
</dbReference>
<evidence type="ECO:0000313" key="1">
    <source>
        <dbReference type="EMBL" id="MCF1717076.1"/>
    </source>
</evidence>
<dbReference type="EMBL" id="JAKEVY010000021">
    <property type="protein sequence ID" value="MCF1717076.1"/>
    <property type="molecule type" value="Genomic_DNA"/>
</dbReference>
<reference evidence="1 2" key="1">
    <citation type="submission" date="2022-01" db="EMBL/GenBank/DDBJ databases">
        <title>Flavihumibacter sp. nov., isolated from sediment of a river.</title>
        <authorList>
            <person name="Liu H."/>
        </authorList>
    </citation>
    <scope>NUCLEOTIDE SEQUENCE [LARGE SCALE GENOMIC DNA]</scope>
    <source>
        <strain evidence="1 2">RY-1</strain>
    </source>
</reference>
<sequence>MTGNPYIIVRTRYVNEIEENLKLGADEVIPEEFETSIEIFTRVLGKYLIPRHHVEDFTEEVRSHNYAMFRKVP</sequence>
<evidence type="ECO:0000313" key="2">
    <source>
        <dbReference type="Proteomes" id="UP001200145"/>
    </source>
</evidence>
<proteinExistence type="predicted"/>
<protein>
    <submittedName>
        <fullName evidence="1">Uncharacterized protein</fullName>
    </submittedName>
</protein>
<accession>A0ABS9BMZ8</accession>
<dbReference type="SUPFAM" id="SSF51735">
    <property type="entry name" value="NAD(P)-binding Rossmann-fold domains"/>
    <property type="match status" value="1"/>
</dbReference>
<comment type="caution">
    <text evidence="1">The sequence shown here is derived from an EMBL/GenBank/DDBJ whole genome shotgun (WGS) entry which is preliminary data.</text>
</comment>
<organism evidence="1 2">
    <name type="scientific">Flavihumibacter fluminis</name>
    <dbReference type="NCBI Taxonomy" id="2909236"/>
    <lineage>
        <taxon>Bacteria</taxon>
        <taxon>Pseudomonadati</taxon>
        <taxon>Bacteroidota</taxon>
        <taxon>Chitinophagia</taxon>
        <taxon>Chitinophagales</taxon>
        <taxon>Chitinophagaceae</taxon>
        <taxon>Flavihumibacter</taxon>
    </lineage>
</organism>
<dbReference type="InterPro" id="IPR036291">
    <property type="entry name" value="NAD(P)-bd_dom_sf"/>
</dbReference>
<gene>
    <name evidence="1" type="ORF">L0U88_20720</name>
</gene>